<dbReference type="SUPFAM" id="SSF140612">
    <property type="entry name" value="EB1 dimerisation domain-like"/>
    <property type="match status" value="1"/>
</dbReference>
<evidence type="ECO:0000256" key="10">
    <source>
        <dbReference type="SAM" id="Coils"/>
    </source>
</evidence>
<evidence type="ECO:0000313" key="14">
    <source>
        <dbReference type="EMBL" id="KAK8883382.1"/>
    </source>
</evidence>
<keyword evidence="6" id="KW-0498">Mitosis</keyword>
<gene>
    <name evidence="14" type="ORF">M9Y10_046032</name>
</gene>
<keyword evidence="8" id="KW-0131">Cell cycle</keyword>
<evidence type="ECO:0000256" key="1">
    <source>
        <dbReference type="ARBA" id="ARBA00004245"/>
    </source>
</evidence>
<evidence type="ECO:0000256" key="2">
    <source>
        <dbReference type="ARBA" id="ARBA00010729"/>
    </source>
</evidence>
<dbReference type="EMBL" id="JAPFFF010000009">
    <property type="protein sequence ID" value="KAK8883382.1"/>
    <property type="molecule type" value="Genomic_DNA"/>
</dbReference>
<dbReference type="Gene3D" id="1.10.418.10">
    <property type="entry name" value="Calponin-like domain"/>
    <property type="match status" value="1"/>
</dbReference>
<evidence type="ECO:0000313" key="15">
    <source>
        <dbReference type="Proteomes" id="UP001470230"/>
    </source>
</evidence>
<protein>
    <submittedName>
        <fullName evidence="14">Microtubule integrity protein mal3</fullName>
    </submittedName>
</protein>
<dbReference type="InterPro" id="IPR027328">
    <property type="entry name" value="MAPRE"/>
</dbReference>
<comment type="similarity">
    <text evidence="2">Belongs to the MAPRE family.</text>
</comment>
<evidence type="ECO:0000256" key="6">
    <source>
        <dbReference type="ARBA" id="ARBA00022776"/>
    </source>
</evidence>
<comment type="caution">
    <text evidence="14">The sequence shown here is derived from an EMBL/GenBank/DDBJ whole genome shotgun (WGS) entry which is preliminary data.</text>
</comment>
<evidence type="ECO:0000259" key="12">
    <source>
        <dbReference type="PROSITE" id="PS50021"/>
    </source>
</evidence>
<sequence>MSNIYTVNRSDLLQWINDLLSLNYTKVEDTGNGAAFCQVIDAIHPGTVSLKNVDYNAFDEPGRLNNYKILQDSFTKNGIRQFVDVANLSKGKFMATLEMLQFLHAYYKQKSPSNEYDAVARRKQFRCKEPRLSAASNNSSSSRNASQSPSGKRVASRNQSNLHKNVNNNNSSLHNTKIFEPTKRKTQVTNTDEIMKKENTELKKHVKELEDDVEQMNQERDFYYNKLRKVEEYCQDHEELEELQPILEILYEPDEEHGFFSPEEDEEEATE</sequence>
<name>A0ABR2JYQ1_9EUKA</name>
<reference evidence="14 15" key="1">
    <citation type="submission" date="2024-04" db="EMBL/GenBank/DDBJ databases">
        <title>Tritrichomonas musculus Genome.</title>
        <authorList>
            <person name="Alves-Ferreira E."/>
            <person name="Grigg M."/>
            <person name="Lorenzi H."/>
            <person name="Galac M."/>
        </authorList>
    </citation>
    <scope>NUCLEOTIDE SEQUENCE [LARGE SCALE GENOMIC DNA]</scope>
    <source>
        <strain evidence="14 15">EAF2021</strain>
    </source>
</reference>
<dbReference type="PANTHER" id="PTHR10623">
    <property type="entry name" value="MICROTUBULE-ASSOCIATED PROTEIN RP/EB FAMILY MEMBER"/>
    <property type="match status" value="1"/>
</dbReference>
<feature type="compositionally biased region" description="Low complexity" evidence="11">
    <location>
        <begin position="158"/>
        <end position="175"/>
    </location>
</feature>
<feature type="domain" description="Calponin-homology (CH)" evidence="12">
    <location>
        <begin position="6"/>
        <end position="108"/>
    </location>
</feature>
<comment type="subcellular location">
    <subcellularLocation>
        <location evidence="1">Cytoplasm</location>
        <location evidence="1">Cytoskeleton</location>
    </subcellularLocation>
</comment>
<keyword evidence="15" id="KW-1185">Reference proteome</keyword>
<dbReference type="InterPro" id="IPR036872">
    <property type="entry name" value="CH_dom_sf"/>
</dbReference>
<organism evidence="14 15">
    <name type="scientific">Tritrichomonas musculus</name>
    <dbReference type="NCBI Taxonomy" id="1915356"/>
    <lineage>
        <taxon>Eukaryota</taxon>
        <taxon>Metamonada</taxon>
        <taxon>Parabasalia</taxon>
        <taxon>Tritrichomonadida</taxon>
        <taxon>Tritrichomonadidae</taxon>
        <taxon>Tritrichomonas</taxon>
    </lineage>
</organism>
<evidence type="ECO:0000256" key="9">
    <source>
        <dbReference type="PROSITE-ProRule" id="PRU00576"/>
    </source>
</evidence>
<keyword evidence="3" id="KW-0963">Cytoplasm</keyword>
<keyword evidence="5 9" id="KW-0493">Microtubule</keyword>
<feature type="compositionally biased region" description="Low complexity" evidence="11">
    <location>
        <begin position="133"/>
        <end position="150"/>
    </location>
</feature>
<proteinExistence type="inferred from homology"/>
<evidence type="ECO:0000259" key="13">
    <source>
        <dbReference type="PROSITE" id="PS51230"/>
    </source>
</evidence>
<dbReference type="SUPFAM" id="SSF47576">
    <property type="entry name" value="Calponin-homology domain, CH-domain"/>
    <property type="match status" value="1"/>
</dbReference>
<dbReference type="InterPro" id="IPR004953">
    <property type="entry name" value="EB1_C"/>
</dbReference>
<feature type="domain" description="EB1 C-terminal" evidence="13">
    <location>
        <begin position="191"/>
        <end position="259"/>
    </location>
</feature>
<evidence type="ECO:0000256" key="7">
    <source>
        <dbReference type="ARBA" id="ARBA00023212"/>
    </source>
</evidence>
<dbReference type="Pfam" id="PF03271">
    <property type="entry name" value="EB1"/>
    <property type="match status" value="1"/>
</dbReference>
<keyword evidence="7" id="KW-0206">Cytoskeleton</keyword>
<dbReference type="InterPro" id="IPR036133">
    <property type="entry name" value="EB1_C_sf"/>
</dbReference>
<evidence type="ECO:0000256" key="8">
    <source>
        <dbReference type="ARBA" id="ARBA00023306"/>
    </source>
</evidence>
<keyword evidence="10" id="KW-0175">Coiled coil</keyword>
<evidence type="ECO:0000256" key="3">
    <source>
        <dbReference type="ARBA" id="ARBA00022490"/>
    </source>
</evidence>
<dbReference type="InterPro" id="IPR001715">
    <property type="entry name" value="CH_dom"/>
</dbReference>
<accession>A0ABR2JYQ1</accession>
<dbReference type="PROSITE" id="PS50021">
    <property type="entry name" value="CH"/>
    <property type="match status" value="1"/>
</dbReference>
<feature type="coiled-coil region" evidence="10">
    <location>
        <begin position="192"/>
        <end position="226"/>
    </location>
</feature>
<keyword evidence="4" id="KW-0132">Cell division</keyword>
<dbReference type="Pfam" id="PF00307">
    <property type="entry name" value="CH"/>
    <property type="match status" value="1"/>
</dbReference>
<feature type="region of interest" description="Disordered" evidence="11">
    <location>
        <begin position="130"/>
        <end position="191"/>
    </location>
</feature>
<dbReference type="Gene3D" id="1.20.5.1430">
    <property type="match status" value="1"/>
</dbReference>
<evidence type="ECO:0000256" key="11">
    <source>
        <dbReference type="SAM" id="MobiDB-lite"/>
    </source>
</evidence>
<evidence type="ECO:0000256" key="5">
    <source>
        <dbReference type="ARBA" id="ARBA00022701"/>
    </source>
</evidence>
<dbReference type="PROSITE" id="PS51230">
    <property type="entry name" value="EB1_C"/>
    <property type="match status" value="1"/>
</dbReference>
<dbReference type="Proteomes" id="UP001470230">
    <property type="component" value="Unassembled WGS sequence"/>
</dbReference>
<evidence type="ECO:0000256" key="4">
    <source>
        <dbReference type="ARBA" id="ARBA00022618"/>
    </source>
</evidence>